<dbReference type="EMBL" id="CM035444">
    <property type="protein sequence ID" value="KAH7277635.1"/>
    <property type="molecule type" value="Genomic_DNA"/>
</dbReference>
<keyword evidence="3" id="KW-0862">Zinc</keyword>
<dbReference type="OrthoDB" id="682018at2759"/>
<dbReference type="NCBIfam" id="TIGR01566">
    <property type="entry name" value="ZF_HD_prot_N"/>
    <property type="match status" value="1"/>
</dbReference>
<evidence type="ECO:0000256" key="1">
    <source>
        <dbReference type="ARBA" id="ARBA00022723"/>
    </source>
</evidence>
<dbReference type="GO" id="GO:0050793">
    <property type="term" value="P:regulation of developmental process"/>
    <property type="evidence" value="ECO:0007669"/>
    <property type="project" value="TreeGrafter"/>
</dbReference>
<comment type="caution">
    <text evidence="5">The sequence shown here is derived from an EMBL/GenBank/DDBJ whole genome shotgun (WGS) entry which is preliminary data.</text>
</comment>
<reference evidence="5" key="1">
    <citation type="submission" date="2021-08" db="EMBL/GenBank/DDBJ databases">
        <title>WGS assembly of Ceratopteris richardii.</title>
        <authorList>
            <person name="Marchant D.B."/>
            <person name="Chen G."/>
            <person name="Jenkins J."/>
            <person name="Shu S."/>
            <person name="Leebens-Mack J."/>
            <person name="Grimwood J."/>
            <person name="Schmutz J."/>
            <person name="Soltis P."/>
            <person name="Soltis D."/>
            <person name="Chen Z.-H."/>
        </authorList>
    </citation>
    <scope>NUCLEOTIDE SEQUENCE</scope>
    <source>
        <strain evidence="5">Whitten #5841</strain>
        <tissue evidence="5">Leaf</tissue>
    </source>
</reference>
<evidence type="ECO:0000256" key="3">
    <source>
        <dbReference type="ARBA" id="ARBA00022833"/>
    </source>
</evidence>
<gene>
    <name evidence="5" type="ORF">KP509_39G060200</name>
</gene>
<feature type="domain" description="ZF-HD dimerization-type" evidence="4">
    <location>
        <begin position="73"/>
        <end position="122"/>
    </location>
</feature>
<dbReference type="PANTHER" id="PTHR31948">
    <property type="entry name" value="ZINC-FINGER HOMEODOMAIN PROTEIN 2"/>
    <property type="match status" value="1"/>
</dbReference>
<dbReference type="InterPro" id="IPR006456">
    <property type="entry name" value="ZF_HD_homeobox_Cys/His_dimer"/>
</dbReference>
<organism evidence="5 6">
    <name type="scientific">Ceratopteris richardii</name>
    <name type="common">Triangle waterfern</name>
    <dbReference type="NCBI Taxonomy" id="49495"/>
    <lineage>
        <taxon>Eukaryota</taxon>
        <taxon>Viridiplantae</taxon>
        <taxon>Streptophyta</taxon>
        <taxon>Embryophyta</taxon>
        <taxon>Tracheophyta</taxon>
        <taxon>Polypodiopsida</taxon>
        <taxon>Polypodiidae</taxon>
        <taxon>Polypodiales</taxon>
        <taxon>Pteridineae</taxon>
        <taxon>Pteridaceae</taxon>
        <taxon>Parkerioideae</taxon>
        <taxon>Ceratopteris</taxon>
    </lineage>
</organism>
<keyword evidence="2" id="KW-0863">Zinc-finger</keyword>
<dbReference type="GO" id="GO:0003700">
    <property type="term" value="F:DNA-binding transcription factor activity"/>
    <property type="evidence" value="ECO:0007669"/>
    <property type="project" value="TreeGrafter"/>
</dbReference>
<proteinExistence type="predicted"/>
<dbReference type="AlphaFoldDB" id="A0A8T2Q1R5"/>
<name>A0A8T2Q1R5_CERRI</name>
<dbReference type="GO" id="GO:0000976">
    <property type="term" value="F:transcription cis-regulatory region binding"/>
    <property type="evidence" value="ECO:0007669"/>
    <property type="project" value="TreeGrafter"/>
</dbReference>
<evidence type="ECO:0000256" key="2">
    <source>
        <dbReference type="ARBA" id="ARBA00022771"/>
    </source>
</evidence>
<sequence length="154" mass="17240">MKTPCDQRFRPCCCSLSLSVTFTMIGDTFRVQRSPSTDQTKIETTHKHRRIQSVNSGNYLGDDSKSWKPVVRYWECQRNHAASMGGHAVDGCGEFLPAGKEGTLEVLKCAVCSCHRNFHRHELVSGCVLKEPQNDATKRVGGRGKWVTVDKGIR</sequence>
<dbReference type="PANTHER" id="PTHR31948:SF140">
    <property type="entry name" value="ZINC-FINGER HOMEODOMAIN PROTEIN 2"/>
    <property type="match status" value="1"/>
</dbReference>
<evidence type="ECO:0000313" key="6">
    <source>
        <dbReference type="Proteomes" id="UP000825935"/>
    </source>
</evidence>
<dbReference type="Proteomes" id="UP000825935">
    <property type="component" value="Chromosome 39"/>
</dbReference>
<keyword evidence="1" id="KW-0479">Metal-binding</keyword>
<evidence type="ECO:0000313" key="5">
    <source>
        <dbReference type="EMBL" id="KAH7277635.1"/>
    </source>
</evidence>
<accession>A0A8T2Q1R5</accession>
<dbReference type="PROSITE" id="PS51523">
    <property type="entry name" value="ZF_HD_DIMER"/>
    <property type="match status" value="1"/>
</dbReference>
<protein>
    <recommendedName>
        <fullName evidence="4">ZF-HD dimerization-type domain-containing protein</fullName>
    </recommendedName>
</protein>
<dbReference type="GO" id="GO:0005634">
    <property type="term" value="C:nucleus"/>
    <property type="evidence" value="ECO:0007669"/>
    <property type="project" value="TreeGrafter"/>
</dbReference>
<dbReference type="Pfam" id="PF04770">
    <property type="entry name" value="ZF-HD_dimer"/>
    <property type="match status" value="1"/>
</dbReference>
<evidence type="ECO:0000259" key="4">
    <source>
        <dbReference type="PROSITE" id="PS51523"/>
    </source>
</evidence>
<keyword evidence="6" id="KW-1185">Reference proteome</keyword>
<dbReference type="GO" id="GO:0008270">
    <property type="term" value="F:zinc ion binding"/>
    <property type="evidence" value="ECO:0007669"/>
    <property type="project" value="UniProtKB-KW"/>
</dbReference>